<dbReference type="Gene3D" id="1.25.40.420">
    <property type="match status" value="1"/>
</dbReference>
<dbReference type="InterPro" id="IPR056423">
    <property type="entry name" value="BACK_BPM_SPOP"/>
</dbReference>
<protein>
    <recommendedName>
        <fullName evidence="9">BTB domain-containing protein</fullName>
    </recommendedName>
</protein>
<feature type="domain" description="MATH" evidence="7">
    <location>
        <begin position="16"/>
        <end position="144"/>
    </location>
</feature>
<dbReference type="Pfam" id="PF24570">
    <property type="entry name" value="BACK_BPM_SPOP"/>
    <property type="match status" value="1"/>
</dbReference>
<evidence type="ECO:0000256" key="4">
    <source>
        <dbReference type="ARBA" id="ARBA00022786"/>
    </source>
</evidence>
<evidence type="ECO:0008006" key="9">
    <source>
        <dbReference type="Google" id="ProtNLM"/>
    </source>
</evidence>
<gene>
    <name evidence="8" type="ORF">BBRV_LOCUS60685</name>
</gene>
<dbReference type="SUPFAM" id="SSF49599">
    <property type="entry name" value="TRAF domain-like"/>
    <property type="match status" value="1"/>
</dbReference>
<reference evidence="8" key="1">
    <citation type="submission" date="2020-07" db="EMBL/GenBank/DDBJ databases">
        <authorList>
            <person name="Ferguson B K."/>
        </authorList>
    </citation>
    <scope>NUCLEOTIDE SEQUENCE</scope>
    <source>
        <strain evidence="8">L06</strain>
    </source>
</reference>
<dbReference type="Pfam" id="PF22486">
    <property type="entry name" value="MATH_2"/>
    <property type="match status" value="1"/>
</dbReference>
<keyword evidence="5" id="KW-0539">Nucleus</keyword>
<dbReference type="InterPro" id="IPR000210">
    <property type="entry name" value="BTB/POZ_dom"/>
</dbReference>
<dbReference type="PANTHER" id="PTHR24413">
    <property type="entry name" value="SPECKLE-TYPE POZ PROTEIN"/>
    <property type="match status" value="1"/>
</dbReference>
<name>A0A6V7JS67_9HYME</name>
<dbReference type="PROSITE" id="PS50144">
    <property type="entry name" value="MATH"/>
    <property type="match status" value="1"/>
</dbReference>
<feature type="domain" description="BTB" evidence="6">
    <location>
        <begin position="179"/>
        <end position="248"/>
    </location>
</feature>
<evidence type="ECO:0000256" key="5">
    <source>
        <dbReference type="ARBA" id="ARBA00023242"/>
    </source>
</evidence>
<organism evidence="8">
    <name type="scientific">Bracon brevicornis</name>
    <dbReference type="NCBI Taxonomy" id="1563983"/>
    <lineage>
        <taxon>Eukaryota</taxon>
        <taxon>Metazoa</taxon>
        <taxon>Ecdysozoa</taxon>
        <taxon>Arthropoda</taxon>
        <taxon>Hexapoda</taxon>
        <taxon>Insecta</taxon>
        <taxon>Pterygota</taxon>
        <taxon>Neoptera</taxon>
        <taxon>Endopterygota</taxon>
        <taxon>Hymenoptera</taxon>
        <taxon>Apocrita</taxon>
        <taxon>Ichneumonoidea</taxon>
        <taxon>Braconidae</taxon>
        <taxon>Braconinae</taxon>
        <taxon>Bracon</taxon>
    </lineage>
</organism>
<evidence type="ECO:0000259" key="7">
    <source>
        <dbReference type="PROSITE" id="PS50144"/>
    </source>
</evidence>
<dbReference type="AlphaFoldDB" id="A0A6V7JS67"/>
<dbReference type="SUPFAM" id="SSF54695">
    <property type="entry name" value="POZ domain"/>
    <property type="match status" value="1"/>
</dbReference>
<dbReference type="GO" id="GO:0030163">
    <property type="term" value="P:protein catabolic process"/>
    <property type="evidence" value="ECO:0007669"/>
    <property type="project" value="UniProtKB-ARBA"/>
</dbReference>
<keyword evidence="4" id="KW-0833">Ubl conjugation pathway</keyword>
<evidence type="ECO:0000313" key="8">
    <source>
        <dbReference type="EMBL" id="CAD1555017.1"/>
    </source>
</evidence>
<proteinExistence type="inferred from homology"/>
<evidence type="ECO:0000259" key="6">
    <source>
        <dbReference type="PROSITE" id="PS50097"/>
    </source>
</evidence>
<dbReference type="InterPro" id="IPR008974">
    <property type="entry name" value="TRAF-like"/>
</dbReference>
<dbReference type="FunFam" id="3.30.710.10:FF:000159">
    <property type="entry name" value="Speckle-type POZ protein B"/>
    <property type="match status" value="1"/>
</dbReference>
<evidence type="ECO:0000256" key="3">
    <source>
        <dbReference type="ARBA" id="ARBA00010846"/>
    </source>
</evidence>
<evidence type="ECO:0000256" key="1">
    <source>
        <dbReference type="ARBA" id="ARBA00004123"/>
    </source>
</evidence>
<comment type="pathway">
    <text evidence="2">Protein modification; protein ubiquitination.</text>
</comment>
<comment type="similarity">
    <text evidence="3">Belongs to the Tdpoz family.</text>
</comment>
<dbReference type="Pfam" id="PF00651">
    <property type="entry name" value="BTB"/>
    <property type="match status" value="1"/>
</dbReference>
<dbReference type="SMART" id="SM00225">
    <property type="entry name" value="BTB"/>
    <property type="match status" value="1"/>
</dbReference>
<dbReference type="Gene3D" id="3.30.710.10">
    <property type="entry name" value="Potassium Channel Kv1.1, Chain A"/>
    <property type="match status" value="1"/>
</dbReference>
<comment type="subcellular location">
    <subcellularLocation>
        <location evidence="1">Nucleus</location>
    </subcellularLocation>
</comment>
<accession>A0A6V7JS67</accession>
<dbReference type="Gene3D" id="2.60.210.10">
    <property type="entry name" value="Apoptosis, Tumor Necrosis Factor Receptor Associated Protein 2, Chain A"/>
    <property type="match status" value="1"/>
</dbReference>
<dbReference type="PROSITE" id="PS50097">
    <property type="entry name" value="BTB"/>
    <property type="match status" value="1"/>
</dbReference>
<evidence type="ECO:0000256" key="2">
    <source>
        <dbReference type="ARBA" id="ARBA00004906"/>
    </source>
</evidence>
<dbReference type="GO" id="GO:0005634">
    <property type="term" value="C:nucleus"/>
    <property type="evidence" value="ECO:0007669"/>
    <property type="project" value="UniProtKB-SubCell"/>
</dbReference>
<dbReference type="InterPro" id="IPR002083">
    <property type="entry name" value="MATH/TRAF_dom"/>
</dbReference>
<sequence>MSSTADADNSKIKRTLEVYQWTIKDFDKLSDKPGLGLESPIFSSGMDNDQWNFHFYPRGRNEDSKDYFSLYIVLDKTNKPEISVRYKLSIYNFTTGGRDFVKGSQVRFSTAMSSGMRRFVKRSEVFIRRDNYIVNNELIICCEFDFEMRDEFGFSSDSIPKVNSVTNDIWSFFERSKFSDISLVAGKKTFHCHKMILAARSTVFSAMLEQNADSKTSRNMEIQLDNMEPTVAREMLRFIYTGKVKKFDGKMIAGLLSAAEKYKLSDLKVICETELYGKMCYDNAASTLITAHLFHLKELKDHCIKFINKYLSKVIHTTGYNNLEAEYPALLGELLRAQAADDKGRAACNTVPNRTIKEEI</sequence>
<dbReference type="InterPro" id="IPR011333">
    <property type="entry name" value="SKP1/BTB/POZ_sf"/>
</dbReference>
<dbReference type="EMBL" id="CADCXW020000021">
    <property type="protein sequence ID" value="CAD1555017.1"/>
    <property type="molecule type" value="Genomic_DNA"/>
</dbReference>